<evidence type="ECO:0000256" key="1">
    <source>
        <dbReference type="ARBA" id="ARBA00001946"/>
    </source>
</evidence>
<feature type="coiled-coil region" evidence="4">
    <location>
        <begin position="392"/>
        <end position="458"/>
    </location>
</feature>
<keyword evidence="4" id="KW-0175">Coiled coil</keyword>
<dbReference type="InterPro" id="IPR048516">
    <property type="entry name" value="DGCcoil"/>
</dbReference>
<dbReference type="EC" id="2.7.7.65" evidence="2"/>
<dbReference type="GO" id="GO:1902201">
    <property type="term" value="P:negative regulation of bacterial-type flagellum-dependent cell motility"/>
    <property type="evidence" value="ECO:0007669"/>
    <property type="project" value="TreeGrafter"/>
</dbReference>
<feature type="domain" description="GGDEF" evidence="6">
    <location>
        <begin position="457"/>
        <end position="587"/>
    </location>
</feature>
<organism evidence="7 8">
    <name type="scientific">Oleispira antarctica RB-8</name>
    <dbReference type="NCBI Taxonomy" id="698738"/>
    <lineage>
        <taxon>Bacteria</taxon>
        <taxon>Pseudomonadati</taxon>
        <taxon>Pseudomonadota</taxon>
        <taxon>Gammaproteobacteria</taxon>
        <taxon>Oceanospirillales</taxon>
        <taxon>Oceanospirillaceae</taxon>
        <taxon>Oleispira</taxon>
    </lineage>
</organism>
<protein>
    <recommendedName>
        <fullName evidence="2">diguanylate cyclase</fullName>
        <ecNumber evidence="2">2.7.7.65</ecNumber>
    </recommendedName>
</protein>
<dbReference type="InterPro" id="IPR043128">
    <property type="entry name" value="Rev_trsase/Diguanyl_cyclase"/>
</dbReference>
<evidence type="ECO:0000256" key="3">
    <source>
        <dbReference type="ARBA" id="ARBA00034247"/>
    </source>
</evidence>
<dbReference type="EMBL" id="FO203512">
    <property type="protein sequence ID" value="CCK74204.1"/>
    <property type="molecule type" value="Genomic_DNA"/>
</dbReference>
<dbReference type="PANTHER" id="PTHR45138:SF9">
    <property type="entry name" value="DIGUANYLATE CYCLASE DGCM-RELATED"/>
    <property type="match status" value="1"/>
</dbReference>
<dbReference type="GO" id="GO:0052621">
    <property type="term" value="F:diguanylate cyclase activity"/>
    <property type="evidence" value="ECO:0007669"/>
    <property type="project" value="UniProtKB-EC"/>
</dbReference>
<dbReference type="NCBIfam" id="TIGR00254">
    <property type="entry name" value="GGDEF"/>
    <property type="match status" value="1"/>
</dbReference>
<dbReference type="GO" id="GO:0005886">
    <property type="term" value="C:plasma membrane"/>
    <property type="evidence" value="ECO:0007669"/>
    <property type="project" value="TreeGrafter"/>
</dbReference>
<dbReference type="Proteomes" id="UP000032749">
    <property type="component" value="Chromosome"/>
</dbReference>
<dbReference type="HOGENOM" id="CLU_025058_0_1_6"/>
<name>R4YPX0_OLEAN</name>
<evidence type="ECO:0000256" key="2">
    <source>
        <dbReference type="ARBA" id="ARBA00012528"/>
    </source>
</evidence>
<keyword evidence="8" id="KW-1185">Reference proteome</keyword>
<feature type="coiled-coil region" evidence="4">
    <location>
        <begin position="12"/>
        <end position="39"/>
    </location>
</feature>
<evidence type="ECO:0000313" key="8">
    <source>
        <dbReference type="Proteomes" id="UP000032749"/>
    </source>
</evidence>
<comment type="catalytic activity">
    <reaction evidence="3">
        <text>2 GTP = 3',3'-c-di-GMP + 2 diphosphate</text>
        <dbReference type="Rhea" id="RHEA:24898"/>
        <dbReference type="ChEBI" id="CHEBI:33019"/>
        <dbReference type="ChEBI" id="CHEBI:37565"/>
        <dbReference type="ChEBI" id="CHEBI:58805"/>
        <dbReference type="EC" id="2.7.7.65"/>
    </reaction>
</comment>
<dbReference type="Pfam" id="PF20975">
    <property type="entry name" value="DGCcoil"/>
    <property type="match status" value="1"/>
</dbReference>
<dbReference type="CDD" id="cd01949">
    <property type="entry name" value="GGDEF"/>
    <property type="match status" value="1"/>
</dbReference>
<dbReference type="STRING" id="698738.OLEAN_C00280"/>
<dbReference type="InterPro" id="IPR000160">
    <property type="entry name" value="GGDEF_dom"/>
</dbReference>
<dbReference type="PROSITE" id="PS50887">
    <property type="entry name" value="GGDEF"/>
    <property type="match status" value="1"/>
</dbReference>
<dbReference type="SUPFAM" id="SSF55073">
    <property type="entry name" value="Nucleotide cyclase"/>
    <property type="match status" value="1"/>
</dbReference>
<comment type="cofactor">
    <cofactor evidence="1">
        <name>Mg(2+)</name>
        <dbReference type="ChEBI" id="CHEBI:18420"/>
    </cofactor>
</comment>
<feature type="region of interest" description="Disordered" evidence="5">
    <location>
        <begin position="186"/>
        <end position="213"/>
    </location>
</feature>
<dbReference type="InterPro" id="IPR050469">
    <property type="entry name" value="Diguanylate_Cyclase"/>
</dbReference>
<evidence type="ECO:0000313" key="7">
    <source>
        <dbReference type="EMBL" id="CCK74204.1"/>
    </source>
</evidence>
<dbReference type="OrthoDB" id="9812260at2"/>
<reference evidence="7 8" key="1">
    <citation type="journal article" date="2013" name="Nat. Commun.">
        <title>Genome sequence and functional genomic analysis of the oil-degrading bacterium Oleispira antarctica.</title>
        <authorList>
            <person name="Kube M."/>
            <person name="Chernikova T.N."/>
            <person name="Al-Ramahi Y."/>
            <person name="Beloqui A."/>
            <person name="Lopez-Cortez N."/>
            <person name="Guazzaroni M.E."/>
            <person name="Heipieper H.J."/>
            <person name="Klages S."/>
            <person name="Kotsyurbenko O.R."/>
            <person name="Langer I."/>
            <person name="Nechitaylo T.Y."/>
            <person name="Lunsdorf H."/>
            <person name="Fernandez M."/>
            <person name="Juarez S."/>
            <person name="Ciordia S."/>
            <person name="Singer A."/>
            <person name="Kagan O."/>
            <person name="Egorova O."/>
            <person name="Petit P.A."/>
            <person name="Stogios P."/>
            <person name="Kim Y."/>
            <person name="Tchigvintsev A."/>
            <person name="Flick R."/>
            <person name="Denaro R."/>
            <person name="Genovese M."/>
            <person name="Albar J.P."/>
            <person name="Reva O.N."/>
            <person name="Martinez-Gomariz M."/>
            <person name="Tran H."/>
            <person name="Ferrer M."/>
            <person name="Savchenko A."/>
            <person name="Yakunin A.F."/>
            <person name="Yakimov M.M."/>
            <person name="Golyshina O.V."/>
            <person name="Reinhardt R."/>
            <person name="Golyshin P.N."/>
        </authorList>
    </citation>
    <scope>NUCLEOTIDE SEQUENCE [LARGE SCALE GENOMIC DNA]</scope>
</reference>
<dbReference type="FunFam" id="3.30.70.270:FF:000001">
    <property type="entry name" value="Diguanylate cyclase domain protein"/>
    <property type="match status" value="1"/>
</dbReference>
<evidence type="ECO:0000256" key="5">
    <source>
        <dbReference type="SAM" id="MobiDB-lite"/>
    </source>
</evidence>
<evidence type="ECO:0000259" key="6">
    <source>
        <dbReference type="PROSITE" id="PS50887"/>
    </source>
</evidence>
<dbReference type="AlphaFoldDB" id="R4YPX0"/>
<dbReference type="GO" id="GO:0043709">
    <property type="term" value="P:cell adhesion involved in single-species biofilm formation"/>
    <property type="evidence" value="ECO:0007669"/>
    <property type="project" value="TreeGrafter"/>
</dbReference>
<accession>R4YPX0</accession>
<dbReference type="SMART" id="SM00267">
    <property type="entry name" value="GGDEF"/>
    <property type="match status" value="1"/>
</dbReference>
<dbReference type="KEGG" id="oai:OLEAN_C00280"/>
<proteinExistence type="predicted"/>
<dbReference type="PANTHER" id="PTHR45138">
    <property type="entry name" value="REGULATORY COMPONENTS OF SENSORY TRANSDUCTION SYSTEM"/>
    <property type="match status" value="1"/>
</dbReference>
<dbReference type="InterPro" id="IPR029787">
    <property type="entry name" value="Nucleotide_cyclase"/>
</dbReference>
<gene>
    <name evidence="7" type="ORF">OLEAN_C00280</name>
</gene>
<evidence type="ECO:0000256" key="4">
    <source>
        <dbReference type="SAM" id="Coils"/>
    </source>
</evidence>
<sequence>MSQASDNSGKTINKWREKYLDLIEQHEQLEKSSESKQDQMRRALVVVSLLAEGQADSIDKPLATLRDAIKPQNEGRGLEASVQILQVEVNRFEQQWQSQADEVLLSLQKASKNLLRLPCSSDEKRRIKKIVSKSKEHLKQWSGYGKQLKAWSELLSDLTIDQDPNSQAKDNSGGFLSRLFHRTPDALSEEEPEKELPQPQEAGYQSSPTTEAAPAIPQSIAAEALNSEPSIALNESDKPGYDHIEQEISAMLTNLLAQLVIPSRYNDQLEDLKNKLMSKLNWYELVPLLEQVANLVIDALGDGQEEFEHFLQGLDQRLETIQQLVNGASQGQINRSQARVVFEDMLEGQVDEIRSVVNSENDLGELGHSISEHLGLIIHAMHAFSTEENHRESELTEQLKGMQLKLDEMEKLAEVAQHAIEEQRKKAMHDALTGLPNRESYQQRLEQETQRIKRYGGKLSLMVCDVDLFKRINDNYGHLAGDKVLKIIAKSLQKNLRDCDFIARFGGEEFVALMPETSSGEAKAVAEKLRKKIEESPFNFKKEPVQITVSFGISEFAEGESVDEVFDRADKALYKAKENGRNQVQLG</sequence>
<dbReference type="Pfam" id="PF00990">
    <property type="entry name" value="GGDEF"/>
    <property type="match status" value="1"/>
</dbReference>
<dbReference type="Gene3D" id="3.30.70.270">
    <property type="match status" value="1"/>
</dbReference>